<name>A0A9W4U7I8_9PLEO</name>
<protein>
    <submittedName>
        <fullName evidence="1">Uncharacterized protein</fullName>
    </submittedName>
</protein>
<reference evidence="1" key="1">
    <citation type="submission" date="2023-01" db="EMBL/GenBank/DDBJ databases">
        <authorList>
            <person name="Van Ghelder C."/>
            <person name="Rancurel C."/>
        </authorList>
    </citation>
    <scope>NUCLEOTIDE SEQUENCE</scope>
    <source>
        <strain evidence="1">CNCM I-4278</strain>
    </source>
</reference>
<dbReference type="AlphaFoldDB" id="A0A9W4U7I8"/>
<proteinExistence type="predicted"/>
<gene>
    <name evidence="1" type="ORF">PDIGIT_LOCUS3932</name>
</gene>
<sequence length="195" mass="22362">MAASTETEALNFLKVANSWAQARFHPDEYGHCEFYVMHAKPPFPDAQVGRTTLNGITKDDAVIGGISDEWERERKGCMNFARAYLIELLGRVYPGSMRIQSISVKEFWKWGDDPEFGWDESIKANGEGVSVLYWIKNHIKENKFELKLKAPMWTYDKAQHLEVPYGDDLAIDLEPFLEYGFDDLSVTGESFTYDT</sequence>
<dbReference type="EMBL" id="CAOQHR010000002">
    <property type="protein sequence ID" value="CAI6327922.1"/>
    <property type="molecule type" value="Genomic_DNA"/>
</dbReference>
<dbReference type="Proteomes" id="UP001152607">
    <property type="component" value="Unassembled WGS sequence"/>
</dbReference>
<keyword evidence="2" id="KW-1185">Reference proteome</keyword>
<comment type="caution">
    <text evidence="1">The sequence shown here is derived from an EMBL/GenBank/DDBJ whole genome shotgun (WGS) entry which is preliminary data.</text>
</comment>
<evidence type="ECO:0000313" key="1">
    <source>
        <dbReference type="EMBL" id="CAI6327922.1"/>
    </source>
</evidence>
<organism evidence="1 2">
    <name type="scientific">Periconia digitata</name>
    <dbReference type="NCBI Taxonomy" id="1303443"/>
    <lineage>
        <taxon>Eukaryota</taxon>
        <taxon>Fungi</taxon>
        <taxon>Dikarya</taxon>
        <taxon>Ascomycota</taxon>
        <taxon>Pezizomycotina</taxon>
        <taxon>Dothideomycetes</taxon>
        <taxon>Pleosporomycetidae</taxon>
        <taxon>Pleosporales</taxon>
        <taxon>Massarineae</taxon>
        <taxon>Periconiaceae</taxon>
        <taxon>Periconia</taxon>
    </lineage>
</organism>
<evidence type="ECO:0000313" key="2">
    <source>
        <dbReference type="Proteomes" id="UP001152607"/>
    </source>
</evidence>
<accession>A0A9W4U7I8</accession>